<dbReference type="GeneID" id="9379738"/>
<dbReference type="HOGENOM" id="CLU_1372142_0_0_1"/>
<dbReference type="KEGG" id="cci:CC1G_14765"/>
<accession>D6RNM8</accession>
<feature type="region of interest" description="Disordered" evidence="1">
    <location>
        <begin position="50"/>
        <end position="75"/>
    </location>
</feature>
<comment type="caution">
    <text evidence="2">The sequence shown here is derived from an EMBL/GenBank/DDBJ whole genome shotgun (WGS) entry which is preliminary data.</text>
</comment>
<organism evidence="2 3">
    <name type="scientific">Coprinopsis cinerea (strain Okayama-7 / 130 / ATCC MYA-4618 / FGSC 9003)</name>
    <name type="common">Inky cap fungus</name>
    <name type="synonym">Hormographiella aspergillata</name>
    <dbReference type="NCBI Taxonomy" id="240176"/>
    <lineage>
        <taxon>Eukaryota</taxon>
        <taxon>Fungi</taxon>
        <taxon>Dikarya</taxon>
        <taxon>Basidiomycota</taxon>
        <taxon>Agaricomycotina</taxon>
        <taxon>Agaricomycetes</taxon>
        <taxon>Agaricomycetidae</taxon>
        <taxon>Agaricales</taxon>
        <taxon>Agaricineae</taxon>
        <taxon>Psathyrellaceae</taxon>
        <taxon>Coprinopsis</taxon>
    </lineage>
</organism>
<feature type="compositionally biased region" description="Low complexity" evidence="1">
    <location>
        <begin position="60"/>
        <end position="75"/>
    </location>
</feature>
<evidence type="ECO:0000313" key="3">
    <source>
        <dbReference type="Proteomes" id="UP000001861"/>
    </source>
</evidence>
<evidence type="ECO:0000313" key="2">
    <source>
        <dbReference type="EMBL" id="EFI27293.1"/>
    </source>
</evidence>
<dbReference type="Proteomes" id="UP000001861">
    <property type="component" value="Unassembled WGS sequence"/>
</dbReference>
<dbReference type="RefSeq" id="XP_002910787.1">
    <property type="nucleotide sequence ID" value="XM_002910741.1"/>
</dbReference>
<proteinExistence type="predicted"/>
<dbReference type="EMBL" id="AACS02000007">
    <property type="protein sequence ID" value="EFI27293.1"/>
    <property type="molecule type" value="Genomic_DNA"/>
</dbReference>
<name>D6RNM8_COPC7</name>
<reference evidence="2 3" key="1">
    <citation type="journal article" date="2010" name="Proc. Natl. Acad. Sci. U.S.A.">
        <title>Insights into evolution of multicellular fungi from the assembled chromosomes of the mushroom Coprinopsis cinerea (Coprinus cinereus).</title>
        <authorList>
            <person name="Stajich J.E."/>
            <person name="Wilke S.K."/>
            <person name="Ahren D."/>
            <person name="Au C.H."/>
            <person name="Birren B.W."/>
            <person name="Borodovsky M."/>
            <person name="Burns C."/>
            <person name="Canback B."/>
            <person name="Casselton L.A."/>
            <person name="Cheng C.K."/>
            <person name="Deng J."/>
            <person name="Dietrich F.S."/>
            <person name="Fargo D.C."/>
            <person name="Farman M.L."/>
            <person name="Gathman A.C."/>
            <person name="Goldberg J."/>
            <person name="Guigo R."/>
            <person name="Hoegger P.J."/>
            <person name="Hooker J.B."/>
            <person name="Huggins A."/>
            <person name="James T.Y."/>
            <person name="Kamada T."/>
            <person name="Kilaru S."/>
            <person name="Kodira C."/>
            <person name="Kues U."/>
            <person name="Kupfer D."/>
            <person name="Kwan H.S."/>
            <person name="Lomsadze A."/>
            <person name="Li W."/>
            <person name="Lilly W.W."/>
            <person name="Ma L.J."/>
            <person name="Mackey A.J."/>
            <person name="Manning G."/>
            <person name="Martin F."/>
            <person name="Muraguchi H."/>
            <person name="Natvig D.O."/>
            <person name="Palmerini H."/>
            <person name="Ramesh M.A."/>
            <person name="Rehmeyer C.J."/>
            <person name="Roe B.A."/>
            <person name="Shenoy N."/>
            <person name="Stanke M."/>
            <person name="Ter-Hovhannisyan V."/>
            <person name="Tunlid A."/>
            <person name="Velagapudi R."/>
            <person name="Vision T.J."/>
            <person name="Zeng Q."/>
            <person name="Zolan M.E."/>
            <person name="Pukkila P.J."/>
        </authorList>
    </citation>
    <scope>NUCLEOTIDE SEQUENCE [LARGE SCALE GENOMIC DNA]</scope>
    <source>
        <strain evidence="3">Okayama-7 / 130 / ATCC MYA-4618 / FGSC 9003</strain>
    </source>
</reference>
<gene>
    <name evidence="2" type="ORF">CC1G_14765</name>
</gene>
<dbReference type="InParanoid" id="D6RNM8"/>
<dbReference type="AlphaFoldDB" id="D6RNM8"/>
<protein>
    <submittedName>
        <fullName evidence="2">Uncharacterized protein</fullName>
    </submittedName>
</protein>
<keyword evidence="3" id="KW-1185">Reference proteome</keyword>
<evidence type="ECO:0000256" key="1">
    <source>
        <dbReference type="SAM" id="MobiDB-lite"/>
    </source>
</evidence>
<dbReference type="VEuPathDB" id="FungiDB:CC1G_14765"/>
<sequence>MTAIEYQRNIRRCRSSPNHSRSWSELLRPTFRRLLHSEVTVHYKSAPQEIFLGNSRPSRKGTPAPAGGSSASAGGFAAKAGNPEVSSLCSPYTSREIFLGKSAVLLRDFRQRRCRTCLPRRLEHGAPGGAGSHRPAGAGGLQGQYVLMSVESSISLVVIRLFTYVDTRTYEKKKRINEKARGIKVSDDEPWVPGWNKRT</sequence>